<accession>A0AC60P6N2</accession>
<feature type="non-terminal residue" evidence="1">
    <location>
        <position position="1"/>
    </location>
</feature>
<name>A0AC60P6N2_IXOPE</name>
<evidence type="ECO:0000313" key="1">
    <source>
        <dbReference type="EMBL" id="KAG0415110.1"/>
    </source>
</evidence>
<keyword evidence="2" id="KW-1185">Reference proteome</keyword>
<reference evidence="1 2" key="1">
    <citation type="journal article" date="2020" name="Cell">
        <title>Large-Scale Comparative Analyses of Tick Genomes Elucidate Their Genetic Diversity and Vector Capacities.</title>
        <authorList>
            <consortium name="Tick Genome and Microbiome Consortium (TIGMIC)"/>
            <person name="Jia N."/>
            <person name="Wang J."/>
            <person name="Shi W."/>
            <person name="Du L."/>
            <person name="Sun Y."/>
            <person name="Zhan W."/>
            <person name="Jiang J.F."/>
            <person name="Wang Q."/>
            <person name="Zhang B."/>
            <person name="Ji P."/>
            <person name="Bell-Sakyi L."/>
            <person name="Cui X.M."/>
            <person name="Yuan T.T."/>
            <person name="Jiang B.G."/>
            <person name="Yang W.F."/>
            <person name="Lam T.T."/>
            <person name="Chang Q.C."/>
            <person name="Ding S.J."/>
            <person name="Wang X.J."/>
            <person name="Zhu J.G."/>
            <person name="Ruan X.D."/>
            <person name="Zhao L."/>
            <person name="Wei J.T."/>
            <person name="Ye R.Z."/>
            <person name="Que T.C."/>
            <person name="Du C.H."/>
            <person name="Zhou Y.H."/>
            <person name="Cheng J.X."/>
            <person name="Dai P.F."/>
            <person name="Guo W.B."/>
            <person name="Han X.H."/>
            <person name="Huang E.J."/>
            <person name="Li L.F."/>
            <person name="Wei W."/>
            <person name="Gao Y.C."/>
            <person name="Liu J.Z."/>
            <person name="Shao H.Z."/>
            <person name="Wang X."/>
            <person name="Wang C.C."/>
            <person name="Yang T.C."/>
            <person name="Huo Q.B."/>
            <person name="Li W."/>
            <person name="Chen H.Y."/>
            <person name="Chen S.E."/>
            <person name="Zhou L.G."/>
            <person name="Ni X.B."/>
            <person name="Tian J.H."/>
            <person name="Sheng Y."/>
            <person name="Liu T."/>
            <person name="Pan Y.S."/>
            <person name="Xia L.Y."/>
            <person name="Li J."/>
            <person name="Zhao F."/>
            <person name="Cao W.C."/>
        </authorList>
    </citation>
    <scope>NUCLEOTIDE SEQUENCE [LARGE SCALE GENOMIC DNA]</scope>
    <source>
        <strain evidence="1">Iper-2018</strain>
    </source>
</reference>
<organism evidence="1 2">
    <name type="scientific">Ixodes persulcatus</name>
    <name type="common">Taiga tick</name>
    <dbReference type="NCBI Taxonomy" id="34615"/>
    <lineage>
        <taxon>Eukaryota</taxon>
        <taxon>Metazoa</taxon>
        <taxon>Ecdysozoa</taxon>
        <taxon>Arthropoda</taxon>
        <taxon>Chelicerata</taxon>
        <taxon>Arachnida</taxon>
        <taxon>Acari</taxon>
        <taxon>Parasitiformes</taxon>
        <taxon>Ixodida</taxon>
        <taxon>Ixodoidea</taxon>
        <taxon>Ixodidae</taxon>
        <taxon>Ixodinae</taxon>
        <taxon>Ixodes</taxon>
    </lineage>
</organism>
<proteinExistence type="predicted"/>
<protein>
    <submittedName>
        <fullName evidence="1">Uncharacterized protein</fullName>
    </submittedName>
</protein>
<gene>
    <name evidence="1" type="ORF">HPB47_007723</name>
</gene>
<dbReference type="EMBL" id="JABSTQ010011110">
    <property type="protein sequence ID" value="KAG0415110.1"/>
    <property type="molecule type" value="Genomic_DNA"/>
</dbReference>
<evidence type="ECO:0000313" key="2">
    <source>
        <dbReference type="Proteomes" id="UP000805193"/>
    </source>
</evidence>
<dbReference type="Proteomes" id="UP000805193">
    <property type="component" value="Unassembled WGS sequence"/>
</dbReference>
<sequence>ERPAATSTGLHVLHSLGYTVPESMRETVQLPAEIHELIQTTPIPRNMNPTARAKALQRIYGIHRKDVRYTDTAMYPDRSMAAVSVIGQDKKTLTTATMRTRTPAVVEEMAITIAIVANGPQHITILTDFQTAIRRFRAGRISPQAFHALQTKVPAIPKVALVWTRGHESVEGNRHAHAVARACTIRAPGADTTSPPKIPRLSKSPSPNSWHFNAASYPSLWACLSNPSLALSSSPSYKTWKAALLSPSPDDHQMLVQRAKAAAE</sequence>
<comment type="caution">
    <text evidence="1">The sequence shown here is derived from an EMBL/GenBank/DDBJ whole genome shotgun (WGS) entry which is preliminary data.</text>
</comment>